<keyword evidence="1" id="KW-0812">Transmembrane</keyword>
<sequence>MNDASIFNRVRGSLPRFRRAEGGNVAVLFAIAIVPLLGFVGAAVDYARVNNARTAMQSALDTAALMISKDVTGLTASQINQKAQAYFNALFNHPEAQNVTVNAVYTNSTSQGSQVVLTGSGSMDTDFMKMVGLPKLDFGASSTTVWGTTKLRVALALDNTGSMASSGKMDALKTSAKSLIDTLKTAAKTDGDVYISIVPFAKDVNVGTGNKSAKWLRWDVGQCTNWWGSTIGFMTQSDCNNANGNWTSTKSNSWTGCVSDRDQNYDTLSTAPYNTTATANNLTDRATQFPAENYSDCPAEMMPLTYDWTALKNKVDQMQPQGNTNQAIGMAWGWISLLQQAPLNAPAEDPNFKYTKAVILLSDGDNTQNRFSSSQSSIDSRQRLLCDNAKAAGIQIYTIQVNTNNDNNSSVMSYCASSSSNYFSTTSASGINTAFSSIGTALSKLRIAK</sequence>
<keyword evidence="1" id="KW-1133">Transmembrane helix</keyword>
<dbReference type="InterPro" id="IPR002035">
    <property type="entry name" value="VWF_A"/>
</dbReference>
<comment type="caution">
    <text evidence="3">The sequence shown here is derived from an EMBL/GenBank/DDBJ whole genome shotgun (WGS) entry which is preliminary data.</text>
</comment>
<organism evidence="3 4">
    <name type="scientific">Candidatus Afipia apatlaquensis</name>
    <dbReference type="NCBI Taxonomy" id="2712852"/>
    <lineage>
        <taxon>Bacteria</taxon>
        <taxon>Pseudomonadati</taxon>
        <taxon>Pseudomonadota</taxon>
        <taxon>Alphaproteobacteria</taxon>
        <taxon>Hyphomicrobiales</taxon>
        <taxon>Nitrobacteraceae</taxon>
        <taxon>Afipia</taxon>
    </lineage>
</organism>
<dbReference type="InterPro" id="IPR028087">
    <property type="entry name" value="Tad_N"/>
</dbReference>
<proteinExistence type="predicted"/>
<name>A0A7C9VNR4_9BRAD</name>
<feature type="domain" description="VWFA" evidence="2">
    <location>
        <begin position="152"/>
        <end position="438"/>
    </location>
</feature>
<reference evidence="3" key="1">
    <citation type="submission" date="2020-02" db="EMBL/GenBank/DDBJ databases">
        <title>Draft genome sequence of Candidatus Afipia apatlaquensis IBT-C3, a potential strain for decolorization of textile dyes.</title>
        <authorList>
            <person name="Sanchez-Reyes A."/>
            <person name="Breton-Deval L."/>
            <person name="Mangelson H."/>
            <person name="Sanchez-Flores A."/>
        </authorList>
    </citation>
    <scope>NUCLEOTIDE SEQUENCE [LARGE SCALE GENOMIC DNA]</scope>
    <source>
        <strain evidence="3">IBT-C3</strain>
    </source>
</reference>
<dbReference type="Gene3D" id="3.40.50.410">
    <property type="entry name" value="von Willebrand factor, type A domain"/>
    <property type="match status" value="2"/>
</dbReference>
<gene>
    <name evidence="3" type="ORF">G4V63_31055</name>
</gene>
<evidence type="ECO:0000313" key="4">
    <source>
        <dbReference type="Proteomes" id="UP000480266"/>
    </source>
</evidence>
<dbReference type="SUPFAM" id="SSF53300">
    <property type="entry name" value="vWA-like"/>
    <property type="match status" value="1"/>
</dbReference>
<dbReference type="AlphaFoldDB" id="A0A7C9VNR4"/>
<dbReference type="InterPro" id="IPR036465">
    <property type="entry name" value="vWFA_dom_sf"/>
</dbReference>
<keyword evidence="1" id="KW-0472">Membrane</keyword>
<dbReference type="Pfam" id="PF00092">
    <property type="entry name" value="VWA"/>
    <property type="match status" value="1"/>
</dbReference>
<accession>A0A7C9VNR4</accession>
<feature type="transmembrane region" description="Helical" evidence="1">
    <location>
        <begin position="25"/>
        <end position="44"/>
    </location>
</feature>
<evidence type="ECO:0000313" key="3">
    <source>
        <dbReference type="EMBL" id="NGX99470.1"/>
    </source>
</evidence>
<protein>
    <submittedName>
        <fullName evidence="3">TadE/TadG family protein</fullName>
    </submittedName>
</protein>
<evidence type="ECO:0000256" key="1">
    <source>
        <dbReference type="SAM" id="Phobius"/>
    </source>
</evidence>
<dbReference type="EMBL" id="JAAMRR010001589">
    <property type="protein sequence ID" value="NGX99470.1"/>
    <property type="molecule type" value="Genomic_DNA"/>
</dbReference>
<keyword evidence="4" id="KW-1185">Reference proteome</keyword>
<dbReference type="Proteomes" id="UP000480266">
    <property type="component" value="Unassembled WGS sequence"/>
</dbReference>
<dbReference type="Pfam" id="PF13400">
    <property type="entry name" value="Tad"/>
    <property type="match status" value="1"/>
</dbReference>
<evidence type="ECO:0000259" key="2">
    <source>
        <dbReference type="PROSITE" id="PS50234"/>
    </source>
</evidence>
<dbReference type="PROSITE" id="PS50234">
    <property type="entry name" value="VWFA"/>
    <property type="match status" value="1"/>
</dbReference>